<proteinExistence type="predicted"/>
<name>A0A1G9YYV8_9FIRM</name>
<sequence>MDDSERKVLSARACYGHLGGTLGNRLFESLLMLGWLERDGGKATVYTLTEQGKKGLESLGVDIYEHRCGAHRLSRSHNRY</sequence>
<gene>
    <name evidence="1" type="ORF">SAMN05192585_11212</name>
</gene>
<reference evidence="1 2" key="1">
    <citation type="submission" date="2016-10" db="EMBL/GenBank/DDBJ databases">
        <authorList>
            <person name="de Groot N.N."/>
        </authorList>
    </citation>
    <scope>NUCLEOTIDE SEQUENCE [LARGE SCALE GENOMIC DNA]</scope>
    <source>
        <strain evidence="1 2">CGMCC 1.5012</strain>
    </source>
</reference>
<dbReference type="Proteomes" id="UP000199182">
    <property type="component" value="Unassembled WGS sequence"/>
</dbReference>
<dbReference type="EMBL" id="FNID01000012">
    <property type="protein sequence ID" value="SDN13731.1"/>
    <property type="molecule type" value="Genomic_DNA"/>
</dbReference>
<protein>
    <recommendedName>
        <fullName evidence="3">ArsR family transcriptional regulator</fullName>
    </recommendedName>
</protein>
<dbReference type="AlphaFoldDB" id="A0A1G9YYV8"/>
<evidence type="ECO:0008006" key="3">
    <source>
        <dbReference type="Google" id="ProtNLM"/>
    </source>
</evidence>
<accession>A0A1G9YYV8</accession>
<dbReference type="OrthoDB" id="9797716at2"/>
<evidence type="ECO:0000313" key="2">
    <source>
        <dbReference type="Proteomes" id="UP000199182"/>
    </source>
</evidence>
<organism evidence="1 2">
    <name type="scientific">Acetanaerobacterium elongatum</name>
    <dbReference type="NCBI Taxonomy" id="258515"/>
    <lineage>
        <taxon>Bacteria</taxon>
        <taxon>Bacillati</taxon>
        <taxon>Bacillota</taxon>
        <taxon>Clostridia</taxon>
        <taxon>Eubacteriales</taxon>
        <taxon>Oscillospiraceae</taxon>
        <taxon>Acetanaerobacterium</taxon>
    </lineage>
</organism>
<keyword evidence="2" id="KW-1185">Reference proteome</keyword>
<dbReference type="STRING" id="258515.SAMN05192585_11212"/>
<evidence type="ECO:0000313" key="1">
    <source>
        <dbReference type="EMBL" id="SDN13731.1"/>
    </source>
</evidence>
<dbReference type="RefSeq" id="WP_092639391.1">
    <property type="nucleotide sequence ID" value="NZ_FNID01000012.1"/>
</dbReference>